<dbReference type="Pfam" id="PF11706">
    <property type="entry name" value="zf-CGNR"/>
    <property type="match status" value="1"/>
</dbReference>
<dbReference type="EMBL" id="FNHI01000048">
    <property type="protein sequence ID" value="SDN82882.1"/>
    <property type="molecule type" value="Genomic_DNA"/>
</dbReference>
<dbReference type="GeneID" id="96657310"/>
<dbReference type="PANTHER" id="PTHR35525:SF3">
    <property type="entry name" value="BLL6575 PROTEIN"/>
    <property type="match status" value="1"/>
</dbReference>
<evidence type="ECO:0000313" key="2">
    <source>
        <dbReference type="EMBL" id="SDN82882.1"/>
    </source>
</evidence>
<proteinExistence type="predicted"/>
<name>A0A1H0EKJ2_9ACTN</name>
<protein>
    <submittedName>
        <fullName evidence="2">CGNR zinc finger domain-containing protein</fullName>
    </submittedName>
</protein>
<feature type="domain" description="Zinc finger CGNR" evidence="1">
    <location>
        <begin position="37"/>
        <end position="80"/>
    </location>
</feature>
<sequence>MLDDNGLTWHLSAPADRELAARAVIEWDGVRRTASNRLRACGNDKCTLFLLDRSKNNSARWCSMSSCGNRLKARRYYDRQKNKVTPH</sequence>
<dbReference type="Gene3D" id="1.10.3300.10">
    <property type="entry name" value="Jann2411-like domain"/>
    <property type="match status" value="1"/>
</dbReference>
<accession>A0A1H0EKJ2</accession>
<organism evidence="2 3">
    <name type="scientific">Streptomyces wuyuanensis</name>
    <dbReference type="NCBI Taxonomy" id="1196353"/>
    <lineage>
        <taxon>Bacteria</taxon>
        <taxon>Bacillati</taxon>
        <taxon>Actinomycetota</taxon>
        <taxon>Actinomycetes</taxon>
        <taxon>Kitasatosporales</taxon>
        <taxon>Streptomycetaceae</taxon>
        <taxon>Streptomyces</taxon>
    </lineage>
</organism>
<dbReference type="PANTHER" id="PTHR35525">
    <property type="entry name" value="BLL6575 PROTEIN"/>
    <property type="match status" value="1"/>
</dbReference>
<dbReference type="RefSeq" id="WP_244529951.1">
    <property type="nucleotide sequence ID" value="NZ_FNHI01000048.1"/>
</dbReference>
<dbReference type="InterPro" id="IPR021005">
    <property type="entry name" value="Znf_CGNR"/>
</dbReference>
<evidence type="ECO:0000259" key="1">
    <source>
        <dbReference type="Pfam" id="PF11706"/>
    </source>
</evidence>
<dbReference type="SUPFAM" id="SSF160904">
    <property type="entry name" value="Jann2411-like"/>
    <property type="match status" value="1"/>
</dbReference>
<dbReference type="InterPro" id="IPR010852">
    <property type="entry name" value="ABATE"/>
</dbReference>
<keyword evidence="3" id="KW-1185">Reference proteome</keyword>
<evidence type="ECO:0000313" key="3">
    <source>
        <dbReference type="Proteomes" id="UP000199063"/>
    </source>
</evidence>
<dbReference type="STRING" id="1196353.SAMN05444921_1483"/>
<gene>
    <name evidence="2" type="ORF">SAMN05444921_1483</name>
</gene>
<reference evidence="3" key="1">
    <citation type="submission" date="2016-10" db="EMBL/GenBank/DDBJ databases">
        <authorList>
            <person name="Varghese N."/>
            <person name="Submissions S."/>
        </authorList>
    </citation>
    <scope>NUCLEOTIDE SEQUENCE [LARGE SCALE GENOMIC DNA]</scope>
    <source>
        <strain evidence="3">CGMCC 4.7042</strain>
    </source>
</reference>
<dbReference type="Proteomes" id="UP000199063">
    <property type="component" value="Unassembled WGS sequence"/>
</dbReference>
<dbReference type="InterPro" id="IPR023286">
    <property type="entry name" value="ABATE_dom_sf"/>
</dbReference>
<dbReference type="AlphaFoldDB" id="A0A1H0EKJ2"/>